<organism evidence="1 2">
    <name type="scientific">Choristoneura fumiferana</name>
    <name type="common">Spruce budworm moth</name>
    <name type="synonym">Archips fumiferana</name>
    <dbReference type="NCBI Taxonomy" id="7141"/>
    <lineage>
        <taxon>Eukaryota</taxon>
        <taxon>Metazoa</taxon>
        <taxon>Ecdysozoa</taxon>
        <taxon>Arthropoda</taxon>
        <taxon>Hexapoda</taxon>
        <taxon>Insecta</taxon>
        <taxon>Pterygota</taxon>
        <taxon>Neoptera</taxon>
        <taxon>Endopterygota</taxon>
        <taxon>Lepidoptera</taxon>
        <taxon>Glossata</taxon>
        <taxon>Ditrysia</taxon>
        <taxon>Tortricoidea</taxon>
        <taxon>Tortricidae</taxon>
        <taxon>Tortricinae</taxon>
        <taxon>Choristoneura</taxon>
    </lineage>
</organism>
<sequence>MRVTRMTAASSEHVLDDPLPLRIPTVFHMLKAEFRVAIAVFCACVCLATGDLHAKSKLVGRLAGKLKHHKRGVFSPAPPYKYGHDIPHVTHSIVKPIVVSYPPTASVTAVKVPLQHPLIHRYPVGVGHKVPVPHPHYGLKFPHHKFALKPDQHFHHHHHHVAPRPVLPILPAHAVPAVPAVPSIPTLIPQPSVSVAQPVPAPPPVTPILPASPQFILPQSHVHLKPVLPAPIPIQPAPVTAPLYPYAPQFSYAIRPGNAVQTSYFATYPRYPLLNYHQSVVPLAPSVAPAPGPVFLERPQPHLHVLPDHTHGVVEQPTPAVAVEQTFLHPTQAAIPQHTLHLQPAQPAVHVDHNGWAPVPHGHDLSPQEHHFNQHDLVPTQETHYAPHDHFTQEQGHQVYEHHTGEEQYHEYQHQLQHHIQQQIEQAQYEQNLNHHQHQLGQEYGQPNVDYHQQNQDFAHAHDFSQQAHEQAQQEYAQQEFAHHQQQDFNQQPGQEYGQPQQEYGAAQQHVLEGRSEEGEEPQRFHNHIPLGLQLPLDRPLDHFR</sequence>
<comment type="caution">
    <text evidence="1">The sequence shown here is derived from an EMBL/GenBank/DDBJ whole genome shotgun (WGS) entry which is preliminary data.</text>
</comment>
<accession>A0ACC0K659</accession>
<keyword evidence="2" id="KW-1185">Reference proteome</keyword>
<reference evidence="1 2" key="1">
    <citation type="journal article" date="2022" name="Genome Biol. Evol.">
        <title>The Spruce Budworm Genome: Reconstructing the Evolutionary History of Antifreeze Proteins.</title>
        <authorList>
            <person name="Beliveau C."/>
            <person name="Gagne P."/>
            <person name="Picq S."/>
            <person name="Vernygora O."/>
            <person name="Keeling C.I."/>
            <person name="Pinkney K."/>
            <person name="Doucet D."/>
            <person name="Wen F."/>
            <person name="Johnston J.S."/>
            <person name="Maaroufi H."/>
            <person name="Boyle B."/>
            <person name="Laroche J."/>
            <person name="Dewar K."/>
            <person name="Juretic N."/>
            <person name="Blackburn G."/>
            <person name="Nisole A."/>
            <person name="Brunet B."/>
            <person name="Brandao M."/>
            <person name="Lumley L."/>
            <person name="Duan J."/>
            <person name="Quan G."/>
            <person name="Lucarotti C.J."/>
            <person name="Roe A.D."/>
            <person name="Sperling F.A.H."/>
            <person name="Levesque R.C."/>
            <person name="Cusson M."/>
        </authorList>
    </citation>
    <scope>NUCLEOTIDE SEQUENCE [LARGE SCALE GENOMIC DNA]</scope>
    <source>
        <strain evidence="1">Glfc:IPQL:Cfum</strain>
    </source>
</reference>
<proteinExistence type="predicted"/>
<dbReference type="EMBL" id="CM046107">
    <property type="protein sequence ID" value="KAI8431874.1"/>
    <property type="molecule type" value="Genomic_DNA"/>
</dbReference>
<evidence type="ECO:0000313" key="1">
    <source>
        <dbReference type="EMBL" id="KAI8431874.1"/>
    </source>
</evidence>
<evidence type="ECO:0000313" key="2">
    <source>
        <dbReference type="Proteomes" id="UP001064048"/>
    </source>
</evidence>
<dbReference type="Proteomes" id="UP001064048">
    <property type="component" value="Chromosome 7"/>
</dbReference>
<gene>
    <name evidence="1" type="ORF">MSG28_004433</name>
</gene>
<protein>
    <submittedName>
        <fullName evidence="1">Uncharacterized protein</fullName>
    </submittedName>
</protein>
<name>A0ACC0K659_CHOFU</name>